<accession>C6XLZ6</accession>
<dbReference type="CDD" id="cd00761">
    <property type="entry name" value="Glyco_tranf_GTA_type"/>
    <property type="match status" value="1"/>
</dbReference>
<dbReference type="RefSeq" id="WP_015827978.1">
    <property type="nucleotide sequence ID" value="NC_012982.1"/>
</dbReference>
<dbReference type="CAZy" id="GT2">
    <property type="family name" value="Glycosyltransferase Family 2"/>
</dbReference>
<proteinExistence type="predicted"/>
<evidence type="ECO:0000313" key="3">
    <source>
        <dbReference type="Proteomes" id="UP000002745"/>
    </source>
</evidence>
<keyword evidence="3" id="KW-1185">Reference proteome</keyword>
<name>C6XLZ6_HIRBI</name>
<protein>
    <submittedName>
        <fullName evidence="2">Glycosyl transferase family 2</fullName>
    </submittedName>
</protein>
<dbReference type="Proteomes" id="UP000002745">
    <property type="component" value="Chromosome"/>
</dbReference>
<sequence length="320" mass="35633">MTEISVLLASFNGGDLLRRTLEGYVALGDPGFDWQIIVVDNASTDDTQAVLDTFKDKLPLLALYEPQAGKNRALNKGIPALTSDYVILSDNDSIPHSGFLNHWVDAFKAQPETDVFGGSITPLFDIEMPDWMLKHKPRFIELYALRENIPDGPIGADYIFGPNMAVRRSVFTKGVIFDEGVGPNGTISNYAMGSETAFCRHAADKNMTLGFAKMPTVSHIVRPNQITQEFRNKRAFRLGLGTARKHAIEGEIGPVSKNPLIKGLKAVGEPVLRYFKDLKMQSKTWVSDPLSKSEAIWNLHFFRGYQQGKKLSRQSLETQD</sequence>
<dbReference type="GO" id="GO:0016740">
    <property type="term" value="F:transferase activity"/>
    <property type="evidence" value="ECO:0007669"/>
    <property type="project" value="UniProtKB-KW"/>
</dbReference>
<dbReference type="eggNOG" id="COG1216">
    <property type="taxonomic scope" value="Bacteria"/>
</dbReference>
<dbReference type="PANTHER" id="PTHR43685:SF2">
    <property type="entry name" value="GLYCOSYLTRANSFERASE 2-LIKE DOMAIN-CONTAINING PROTEIN"/>
    <property type="match status" value="1"/>
</dbReference>
<dbReference type="KEGG" id="hba:Hbal_2147"/>
<dbReference type="InterPro" id="IPR001173">
    <property type="entry name" value="Glyco_trans_2-like"/>
</dbReference>
<organism evidence="2 3">
    <name type="scientific">Hirschia baltica (strain ATCC 49814 / DSM 5838 / IFAM 1418)</name>
    <dbReference type="NCBI Taxonomy" id="582402"/>
    <lineage>
        <taxon>Bacteria</taxon>
        <taxon>Pseudomonadati</taxon>
        <taxon>Pseudomonadota</taxon>
        <taxon>Alphaproteobacteria</taxon>
        <taxon>Hyphomonadales</taxon>
        <taxon>Hyphomonadaceae</taxon>
        <taxon>Hirschia</taxon>
    </lineage>
</organism>
<dbReference type="InterPro" id="IPR050834">
    <property type="entry name" value="Glycosyltransf_2"/>
</dbReference>
<reference evidence="3" key="1">
    <citation type="journal article" date="2011" name="J. Bacteriol.">
        <title>Genome sequences of eight morphologically diverse alphaproteobacteria.</title>
        <authorList>
            <consortium name="US DOE Joint Genome Institute"/>
            <person name="Brown P.J."/>
            <person name="Kysela D.T."/>
            <person name="Buechlein A."/>
            <person name="Hemmerich C."/>
            <person name="Brun Y.V."/>
        </authorList>
    </citation>
    <scope>NUCLEOTIDE SEQUENCE [LARGE SCALE GENOMIC DNA]</scope>
    <source>
        <strain evidence="3">ATCC 49814 / DSM 5838 / IFAM 1418</strain>
    </source>
</reference>
<dbReference type="OrthoDB" id="5291101at2"/>
<evidence type="ECO:0000259" key="1">
    <source>
        <dbReference type="Pfam" id="PF00535"/>
    </source>
</evidence>
<dbReference type="Gene3D" id="3.90.550.10">
    <property type="entry name" value="Spore Coat Polysaccharide Biosynthesis Protein SpsA, Chain A"/>
    <property type="match status" value="1"/>
</dbReference>
<dbReference type="HOGENOM" id="CLU_025996_19_2_5"/>
<dbReference type="STRING" id="582402.Hbal_2147"/>
<dbReference type="InterPro" id="IPR029044">
    <property type="entry name" value="Nucleotide-diphossugar_trans"/>
</dbReference>
<dbReference type="EMBL" id="CP001678">
    <property type="protein sequence ID" value="ACT59828.1"/>
    <property type="molecule type" value="Genomic_DNA"/>
</dbReference>
<evidence type="ECO:0000313" key="2">
    <source>
        <dbReference type="EMBL" id="ACT59828.1"/>
    </source>
</evidence>
<feature type="domain" description="Glycosyltransferase 2-like" evidence="1">
    <location>
        <begin position="5"/>
        <end position="171"/>
    </location>
</feature>
<dbReference type="SUPFAM" id="SSF53448">
    <property type="entry name" value="Nucleotide-diphospho-sugar transferases"/>
    <property type="match status" value="1"/>
</dbReference>
<keyword evidence="2" id="KW-0808">Transferase</keyword>
<dbReference type="Pfam" id="PF00535">
    <property type="entry name" value="Glycos_transf_2"/>
    <property type="match status" value="1"/>
</dbReference>
<dbReference type="AlphaFoldDB" id="C6XLZ6"/>
<gene>
    <name evidence="2" type="ordered locus">Hbal_2147</name>
</gene>
<dbReference type="PANTHER" id="PTHR43685">
    <property type="entry name" value="GLYCOSYLTRANSFERASE"/>
    <property type="match status" value="1"/>
</dbReference>